<proteinExistence type="predicted"/>
<accession>A0A239ZKH6</accession>
<keyword evidence="1" id="KW-0812">Transmembrane</keyword>
<feature type="transmembrane region" description="Helical" evidence="1">
    <location>
        <begin position="28"/>
        <end position="48"/>
    </location>
</feature>
<dbReference type="KEGG" id="sste:SAMEA4384403_1659"/>
<dbReference type="OrthoDB" id="9953522at2"/>
<name>A0A239ZKH6_9STAP</name>
<keyword evidence="3" id="KW-1185">Reference proteome</keyword>
<sequence>MRKVISLLLIAGILPVIATNLSGELVNLAGVLWILSILLFVIAVYMAYKEYMNAQHKTKISNK</sequence>
<gene>
    <name evidence="2" type="ORF">SAMEA4384403_01659</name>
</gene>
<evidence type="ECO:0000313" key="3">
    <source>
        <dbReference type="Proteomes" id="UP000242084"/>
    </source>
</evidence>
<dbReference type="Proteomes" id="UP000242084">
    <property type="component" value="Chromosome 1"/>
</dbReference>
<dbReference type="EMBL" id="LT906462">
    <property type="protein sequence ID" value="SNV71782.1"/>
    <property type="molecule type" value="Genomic_DNA"/>
</dbReference>
<keyword evidence="1" id="KW-1133">Transmembrane helix</keyword>
<dbReference type="AlphaFoldDB" id="A0A239ZKH6"/>
<reference evidence="2 3" key="1">
    <citation type="submission" date="2017-06" db="EMBL/GenBank/DDBJ databases">
        <authorList>
            <consortium name="Pathogen Informatics"/>
        </authorList>
    </citation>
    <scope>NUCLEOTIDE SEQUENCE [LARGE SCALE GENOMIC DNA]</scope>
    <source>
        <strain evidence="2 3">NCTC13839</strain>
    </source>
</reference>
<evidence type="ECO:0000256" key="1">
    <source>
        <dbReference type="SAM" id="Phobius"/>
    </source>
</evidence>
<organism evidence="2 3">
    <name type="scientific">Mammaliicoccus stepanovicii</name>
    <dbReference type="NCBI Taxonomy" id="643214"/>
    <lineage>
        <taxon>Bacteria</taxon>
        <taxon>Bacillati</taxon>
        <taxon>Bacillota</taxon>
        <taxon>Bacilli</taxon>
        <taxon>Bacillales</taxon>
        <taxon>Staphylococcaceae</taxon>
        <taxon>Mammaliicoccus</taxon>
    </lineage>
</organism>
<keyword evidence="1" id="KW-0472">Membrane</keyword>
<protein>
    <submittedName>
        <fullName evidence="2">Uncharacterized protein</fullName>
    </submittedName>
</protein>
<evidence type="ECO:0000313" key="2">
    <source>
        <dbReference type="EMBL" id="SNV71782.1"/>
    </source>
</evidence>
<dbReference type="RefSeq" id="WP_095088530.1">
    <property type="nucleotide sequence ID" value="NZ_BMDM01000004.1"/>
</dbReference>